<feature type="compositionally biased region" description="Acidic residues" evidence="5">
    <location>
        <begin position="365"/>
        <end position="374"/>
    </location>
</feature>
<gene>
    <name evidence="8" type="ORF">V5O48_003277</name>
</gene>
<feature type="region of interest" description="Disordered" evidence="5">
    <location>
        <begin position="178"/>
        <end position="210"/>
    </location>
</feature>
<comment type="subcellular location">
    <subcellularLocation>
        <location evidence="1">Membrane</location>
        <topology evidence="1">Single-pass membrane protein</topology>
    </subcellularLocation>
</comment>
<keyword evidence="3 6" id="KW-1133">Transmembrane helix</keyword>
<dbReference type="PANTHER" id="PTHR15549">
    <property type="entry name" value="PAIRED IMMUNOGLOBULIN-LIKE TYPE 2 RECEPTOR"/>
    <property type="match status" value="1"/>
</dbReference>
<feature type="compositionally biased region" description="Polar residues" evidence="5">
    <location>
        <begin position="178"/>
        <end position="190"/>
    </location>
</feature>
<evidence type="ECO:0000256" key="4">
    <source>
        <dbReference type="ARBA" id="ARBA00023136"/>
    </source>
</evidence>
<keyword evidence="2 6" id="KW-0812">Transmembrane</keyword>
<feature type="chain" id="PRO_5046185024" description="Mid2 domain-containing protein" evidence="7">
    <location>
        <begin position="20"/>
        <end position="388"/>
    </location>
</feature>
<feature type="transmembrane region" description="Helical" evidence="6">
    <location>
        <begin position="213"/>
        <end position="238"/>
    </location>
</feature>
<feature type="compositionally biased region" description="Polar residues" evidence="5">
    <location>
        <begin position="328"/>
        <end position="341"/>
    </location>
</feature>
<dbReference type="Gene3D" id="1.20.5.510">
    <property type="entry name" value="Single helix bin"/>
    <property type="match status" value="1"/>
</dbReference>
<feature type="region of interest" description="Disordered" evidence="5">
    <location>
        <begin position="271"/>
        <end position="388"/>
    </location>
</feature>
<evidence type="ECO:0000256" key="1">
    <source>
        <dbReference type="ARBA" id="ARBA00004167"/>
    </source>
</evidence>
<evidence type="ECO:0000256" key="3">
    <source>
        <dbReference type="ARBA" id="ARBA00022989"/>
    </source>
</evidence>
<evidence type="ECO:0000256" key="2">
    <source>
        <dbReference type="ARBA" id="ARBA00022692"/>
    </source>
</evidence>
<evidence type="ECO:0000256" key="5">
    <source>
        <dbReference type="SAM" id="MobiDB-lite"/>
    </source>
</evidence>
<name>A0ABR3FT98_9AGAR</name>
<feature type="signal peptide" evidence="7">
    <location>
        <begin position="1"/>
        <end position="19"/>
    </location>
</feature>
<evidence type="ECO:0008006" key="10">
    <source>
        <dbReference type="Google" id="ProtNLM"/>
    </source>
</evidence>
<feature type="compositionally biased region" description="Polar residues" evidence="5">
    <location>
        <begin position="275"/>
        <end position="296"/>
    </location>
</feature>
<evidence type="ECO:0000313" key="8">
    <source>
        <dbReference type="EMBL" id="KAL0578721.1"/>
    </source>
</evidence>
<keyword evidence="9" id="KW-1185">Reference proteome</keyword>
<dbReference type="InterPro" id="IPR051694">
    <property type="entry name" value="Immunoregulatory_rcpt-like"/>
</dbReference>
<sequence length="388" mass="42034">MLMLTTSILFCSLFPIVSAFNFSHGTATQCDDLSLSWTGGSTPFYALLTPVRRALLHRRWNLQYYRPRCGLQLRAQYLVATVQVQLSYNNTDDPRSSESNRSFTFSGYSGAKQPVTILGVVPGGTSFVLNPPNGPTSYDWIANVFNGTSMLFSMFDSQGRNGGTSDLKIVGASDDKSCINSNSPSSTMTEGPTSTSGSDSSSSASPSSSDTPIGAIAGTVIGGLVFLAVAITLGLFFLRRRKSHSQDIRPWVDGTDGTDFQRHSQRLRTDFDYSGHSTAPLSEQFTPIPNSANPFTAPSEHDAESGVRRNSSYTHESSHPGTEVHPYTIQQSAGPSSTSAAQRKAAMAGVSTYKPSRYIVHTDAEDLPEEEPEQVVELPPAYTERKPR</sequence>
<dbReference type="CDD" id="cd12087">
    <property type="entry name" value="TM_EGFR-like"/>
    <property type="match status" value="1"/>
</dbReference>
<reference evidence="8 9" key="1">
    <citation type="submission" date="2024-02" db="EMBL/GenBank/DDBJ databases">
        <title>A draft genome for the cacao thread blight pathogen Marasmius crinis-equi.</title>
        <authorList>
            <person name="Cohen S.P."/>
            <person name="Baruah I.K."/>
            <person name="Amoako-Attah I."/>
            <person name="Bukari Y."/>
            <person name="Meinhardt L.W."/>
            <person name="Bailey B.A."/>
        </authorList>
    </citation>
    <scope>NUCLEOTIDE SEQUENCE [LARGE SCALE GENOMIC DNA]</scope>
    <source>
        <strain evidence="8 9">GH-76</strain>
    </source>
</reference>
<evidence type="ECO:0000256" key="6">
    <source>
        <dbReference type="SAM" id="Phobius"/>
    </source>
</evidence>
<dbReference type="Proteomes" id="UP001465976">
    <property type="component" value="Unassembled WGS sequence"/>
</dbReference>
<feature type="compositionally biased region" description="Low complexity" evidence="5">
    <location>
        <begin position="191"/>
        <end position="210"/>
    </location>
</feature>
<accession>A0ABR3FT98</accession>
<organism evidence="8 9">
    <name type="scientific">Marasmius crinis-equi</name>
    <dbReference type="NCBI Taxonomy" id="585013"/>
    <lineage>
        <taxon>Eukaryota</taxon>
        <taxon>Fungi</taxon>
        <taxon>Dikarya</taxon>
        <taxon>Basidiomycota</taxon>
        <taxon>Agaricomycotina</taxon>
        <taxon>Agaricomycetes</taxon>
        <taxon>Agaricomycetidae</taxon>
        <taxon>Agaricales</taxon>
        <taxon>Marasmiineae</taxon>
        <taxon>Marasmiaceae</taxon>
        <taxon>Marasmius</taxon>
    </lineage>
</organism>
<comment type="caution">
    <text evidence="8">The sequence shown here is derived from an EMBL/GenBank/DDBJ whole genome shotgun (WGS) entry which is preliminary data.</text>
</comment>
<proteinExistence type="predicted"/>
<evidence type="ECO:0000313" key="9">
    <source>
        <dbReference type="Proteomes" id="UP001465976"/>
    </source>
</evidence>
<keyword evidence="7" id="KW-0732">Signal</keyword>
<protein>
    <recommendedName>
        <fullName evidence="10">Mid2 domain-containing protein</fullName>
    </recommendedName>
</protein>
<evidence type="ECO:0000256" key="7">
    <source>
        <dbReference type="SAM" id="SignalP"/>
    </source>
</evidence>
<dbReference type="EMBL" id="JBAHYK010000087">
    <property type="protein sequence ID" value="KAL0578721.1"/>
    <property type="molecule type" value="Genomic_DNA"/>
</dbReference>
<keyword evidence="4 6" id="KW-0472">Membrane</keyword>